<dbReference type="InterPro" id="IPR018114">
    <property type="entry name" value="TRYPSIN_HIS"/>
</dbReference>
<dbReference type="PRINTS" id="PR00463">
    <property type="entry name" value="EP450I"/>
</dbReference>
<protein>
    <submittedName>
        <fullName evidence="24">Plasma kallikrein</fullName>
    </submittedName>
</protein>
<dbReference type="PROSITE" id="PS50948">
    <property type="entry name" value="PAN"/>
    <property type="match status" value="2"/>
</dbReference>
<dbReference type="SMART" id="SM00223">
    <property type="entry name" value="APPLE"/>
    <property type="match status" value="4"/>
</dbReference>
<evidence type="ECO:0000256" key="10">
    <source>
        <dbReference type="ARBA" id="ARBA00022801"/>
    </source>
</evidence>
<keyword evidence="13" id="KW-0560">Oxidoreductase</keyword>
<feature type="binding site" description="axial binding residue" evidence="19">
    <location>
        <position position="449"/>
    </location>
    <ligand>
        <name>heme</name>
        <dbReference type="ChEBI" id="CHEBI:30413"/>
    </ligand>
    <ligandPart>
        <name>Fe</name>
        <dbReference type="ChEBI" id="CHEBI:18248"/>
    </ligandPart>
</feature>
<dbReference type="InterPro" id="IPR000177">
    <property type="entry name" value="Apple"/>
</dbReference>
<dbReference type="Gene3D" id="3.50.4.10">
    <property type="entry name" value="Hepatocyte Growth Factor"/>
    <property type="match status" value="4"/>
</dbReference>
<dbReference type="FunFam" id="3.50.4.10:FF:000001">
    <property type="entry name" value="Coagulation factor XI"/>
    <property type="match status" value="2"/>
</dbReference>
<dbReference type="Pfam" id="PF00024">
    <property type="entry name" value="PAN_1"/>
    <property type="match status" value="4"/>
</dbReference>
<evidence type="ECO:0000256" key="17">
    <source>
        <dbReference type="ARBA" id="ARBA00023180"/>
    </source>
</evidence>
<evidence type="ECO:0000256" key="14">
    <source>
        <dbReference type="ARBA" id="ARBA00023084"/>
    </source>
</evidence>
<dbReference type="InterPro" id="IPR050196">
    <property type="entry name" value="Cytochrome_P450_Monoox"/>
</dbReference>
<keyword evidence="14" id="KW-0094">Blood coagulation</keyword>
<evidence type="ECO:0000313" key="25">
    <source>
        <dbReference type="Proteomes" id="UP000710432"/>
    </source>
</evidence>
<evidence type="ECO:0000256" key="3">
    <source>
        <dbReference type="ARBA" id="ARBA00022525"/>
    </source>
</evidence>
<comment type="subcellular location">
    <subcellularLocation>
        <location evidence="1">Secreted</location>
    </subcellularLocation>
</comment>
<gene>
    <name evidence="24" type="ORF">LTLLF_166930</name>
</gene>
<dbReference type="GO" id="GO:0006508">
    <property type="term" value="P:proteolysis"/>
    <property type="evidence" value="ECO:0007669"/>
    <property type="project" value="UniProtKB-KW"/>
</dbReference>
<name>A0A8J6G7J1_MICOH</name>
<keyword evidence="10 20" id="KW-0378">Hydrolase</keyword>
<feature type="domain" description="Apple" evidence="23">
    <location>
        <begin position="597"/>
        <end position="680"/>
    </location>
</feature>
<dbReference type="SMART" id="SM00020">
    <property type="entry name" value="Tryp_SPc"/>
    <property type="match status" value="1"/>
</dbReference>
<sequence>MLWLWLGLIGQKLLLWGAASAVSLAGATVLLNILQMLASYARKWLQMRPIPSVGPAYPFVGHALLMKPNGADFFQQLIQYTEEFRHLPLIKLWIGPVPLVALYKAENVEVILTSSKQIDKSFLYKFLQPWLGLGLLTSTGNKWRSRRKMLTPTFHFTILEDFLDVMNEQANVLVGKLEKHVNQGAFNCFFHVTLCALDIICDESNEHSRTLPRVLILSEGINTRKQTLLKRMVVLEIVGKHAKQNAISKHVIAERVNAMKAEEDWSAGRGPEPSRRKRKAFLDLLLSVTDEDGNRLSQEDIQEEVDTFMFEGHDTTAAAINWSLYLLGSYPDVQRKVDKELDDVFGRSLRPVTLEDLKNLRYLDCVIKETLRVFPSVPLFARSLSEDCEVAGFRVAKGTEAVIIPYALHRDPKYFPDPEEFQPERFFPENSQGRHPYAYVPFSAGPRNCIDKLKGDRDPHWSTGQKSQGPNQVQKEREHEQGTQDRERAQVNTGAKQVLPAAACSGSMEADSLSSRATEAAVLSGCLNQLYKNSFFRGGDIAAIYTPDAQYCQKMCTFHPRCLLFSFLSVAPANDPNKSADGNFNVKLSCCIYLAACHQDLYEGLDMRGSNFNISKANSVEECQKLCTNNIHCQFFTYATNAFHRPEYRNNCLLKLSASGTPTSIKTLDNLVSGFSLKACALSEIGCPMNMFQHFAFADLDVGRVITPDVLVCRTICTFHPTCLFFTFYTNERKMESERNVCLLKMSKSGTPSPSVPQDNAMSGYSLFTCRKARPEPCHFKIYSGVDFGGEELNVTFVQGADVCQETCTNMIRCQFFTYSSVPRDCNVEGCKCSLRLSADGSPTRITSSAQKISGYSLRLCKAVDSSICTTKVNSRIVGGTNSSLGEWPWQVSLQVKVVSQNHLCGGTIIGHQWIITAAHCFDGIPYPDVWRIYGGILNLSEITKETSFSKIKELIIHQNYKVGEGNYDIALIKLQTPLNYTEFQKPICLPSKDDTNTIYTNCWVTGWGYTKEGGEIQNTLQKATIPLVPNEECQKKYRNYVITKQMICAGYKEGGTDACKGDSGGPLVCKHNGIWQLVGITSWGEGCARKDHPGVYTKVAEYVDWILEKTQHSGKSPLEVSPA</sequence>
<keyword evidence="3" id="KW-0964">Secreted</keyword>
<evidence type="ECO:0000256" key="15">
    <source>
        <dbReference type="ARBA" id="ARBA00023145"/>
    </source>
</evidence>
<keyword evidence="7 19" id="KW-0479">Metal-binding</keyword>
<evidence type="ECO:0000256" key="13">
    <source>
        <dbReference type="ARBA" id="ARBA00023033"/>
    </source>
</evidence>
<evidence type="ECO:0000256" key="6">
    <source>
        <dbReference type="ARBA" id="ARBA00022696"/>
    </source>
</evidence>
<dbReference type="GO" id="GO:0020037">
    <property type="term" value="F:heme binding"/>
    <property type="evidence" value="ECO:0007669"/>
    <property type="project" value="InterPro"/>
</dbReference>
<comment type="cofactor">
    <cofactor evidence="19">
        <name>heme</name>
        <dbReference type="ChEBI" id="CHEBI:30413"/>
    </cofactor>
</comment>
<dbReference type="PROSITE" id="PS50240">
    <property type="entry name" value="TRYPSIN_DOM"/>
    <property type="match status" value="1"/>
</dbReference>
<dbReference type="GO" id="GO:0007596">
    <property type="term" value="P:blood coagulation"/>
    <property type="evidence" value="ECO:0007669"/>
    <property type="project" value="UniProtKB-KW"/>
</dbReference>
<evidence type="ECO:0000256" key="21">
    <source>
        <dbReference type="SAM" id="MobiDB-lite"/>
    </source>
</evidence>
<feature type="domain" description="Apple" evidence="23">
    <location>
        <begin position="770"/>
        <end position="861"/>
    </location>
</feature>
<evidence type="ECO:0000256" key="18">
    <source>
        <dbReference type="ARBA" id="ARBA00024195"/>
    </source>
</evidence>
<comment type="caution">
    <text evidence="24">The sequence shown here is derived from an EMBL/GenBank/DDBJ whole genome shotgun (WGS) entry which is preliminary data.</text>
</comment>
<keyword evidence="12 19" id="KW-0408">Iron</keyword>
<evidence type="ECO:0000259" key="23">
    <source>
        <dbReference type="PROSITE" id="PS50948"/>
    </source>
</evidence>
<dbReference type="GO" id="GO:0005506">
    <property type="term" value="F:iron ion binding"/>
    <property type="evidence" value="ECO:0007669"/>
    <property type="project" value="InterPro"/>
</dbReference>
<dbReference type="Gene3D" id="1.10.630.10">
    <property type="entry name" value="Cytochrome P450"/>
    <property type="match status" value="1"/>
</dbReference>
<accession>A0A8J6G7J1</accession>
<dbReference type="Proteomes" id="UP000710432">
    <property type="component" value="Unassembled WGS sequence"/>
</dbReference>
<dbReference type="PROSITE" id="PS00134">
    <property type="entry name" value="TRYPSIN_HIS"/>
    <property type="match status" value="1"/>
</dbReference>
<dbReference type="AlphaFoldDB" id="A0A8J6G7J1"/>
<evidence type="ECO:0000256" key="16">
    <source>
        <dbReference type="ARBA" id="ARBA00023157"/>
    </source>
</evidence>
<dbReference type="InterPro" id="IPR001254">
    <property type="entry name" value="Trypsin_dom"/>
</dbReference>
<dbReference type="Pfam" id="PF00067">
    <property type="entry name" value="p450"/>
    <property type="match status" value="1"/>
</dbReference>
<evidence type="ECO:0000259" key="22">
    <source>
        <dbReference type="PROSITE" id="PS50240"/>
    </source>
</evidence>
<evidence type="ECO:0000256" key="19">
    <source>
        <dbReference type="PIRSR" id="PIRSR602401-1"/>
    </source>
</evidence>
<dbReference type="EMBL" id="JAATJU010023400">
    <property type="protein sequence ID" value="KAH0507776.1"/>
    <property type="molecule type" value="Genomic_DNA"/>
</dbReference>
<comment type="similarity">
    <text evidence="18">Belongs to the peptidase S1 family. CLIP subfamily.</text>
</comment>
<feature type="compositionally biased region" description="Basic and acidic residues" evidence="21">
    <location>
        <begin position="474"/>
        <end position="489"/>
    </location>
</feature>
<evidence type="ECO:0000256" key="1">
    <source>
        <dbReference type="ARBA" id="ARBA00004613"/>
    </source>
</evidence>
<dbReference type="InterPro" id="IPR009003">
    <property type="entry name" value="Peptidase_S1_PA"/>
</dbReference>
<dbReference type="InterPro" id="IPR002401">
    <property type="entry name" value="Cyt_P450_E_grp-I"/>
</dbReference>
<dbReference type="SUPFAM" id="SSF50494">
    <property type="entry name" value="Trypsin-like serine proteases"/>
    <property type="match status" value="1"/>
</dbReference>
<dbReference type="InterPro" id="IPR003609">
    <property type="entry name" value="Pan_app"/>
</dbReference>
<dbReference type="PRINTS" id="PR00385">
    <property type="entry name" value="P450"/>
</dbReference>
<keyword evidence="13" id="KW-0503">Monooxygenase</keyword>
<dbReference type="GO" id="GO:0004497">
    <property type="term" value="F:monooxygenase activity"/>
    <property type="evidence" value="ECO:0007669"/>
    <property type="project" value="UniProtKB-KW"/>
</dbReference>
<keyword evidence="5 20" id="KW-0645">Protease</keyword>
<evidence type="ECO:0000313" key="24">
    <source>
        <dbReference type="EMBL" id="KAH0507776.1"/>
    </source>
</evidence>
<feature type="compositionally biased region" description="Polar residues" evidence="21">
    <location>
        <begin position="462"/>
        <end position="473"/>
    </location>
</feature>
<evidence type="ECO:0000256" key="20">
    <source>
        <dbReference type="RuleBase" id="RU363034"/>
    </source>
</evidence>
<evidence type="ECO:0000256" key="12">
    <source>
        <dbReference type="ARBA" id="ARBA00023004"/>
    </source>
</evidence>
<reference evidence="24" key="1">
    <citation type="submission" date="2020-03" db="EMBL/GenBank/DDBJ databases">
        <title>Studies in the Genomics of Life Span.</title>
        <authorList>
            <person name="Glass D."/>
        </authorList>
    </citation>
    <scope>NUCLEOTIDE SEQUENCE</scope>
    <source>
        <strain evidence="24">LTLLF</strain>
        <tissue evidence="24">Muscle</tissue>
    </source>
</reference>
<dbReference type="InterPro" id="IPR033116">
    <property type="entry name" value="TRYPSIN_SER"/>
</dbReference>
<dbReference type="InterPro" id="IPR043504">
    <property type="entry name" value="Peptidase_S1_PA_chymotrypsin"/>
</dbReference>
<dbReference type="GO" id="GO:0004252">
    <property type="term" value="F:serine-type endopeptidase activity"/>
    <property type="evidence" value="ECO:0007669"/>
    <property type="project" value="InterPro"/>
</dbReference>
<dbReference type="InterPro" id="IPR036396">
    <property type="entry name" value="Cyt_P450_sf"/>
</dbReference>
<dbReference type="PROSITE" id="PS00135">
    <property type="entry name" value="TRYPSIN_SER"/>
    <property type="match status" value="1"/>
</dbReference>
<evidence type="ECO:0000256" key="2">
    <source>
        <dbReference type="ARBA" id="ARBA00010617"/>
    </source>
</evidence>
<keyword evidence="16" id="KW-1015">Disulfide bond</keyword>
<evidence type="ECO:0000256" key="5">
    <source>
        <dbReference type="ARBA" id="ARBA00022670"/>
    </source>
</evidence>
<dbReference type="PRINTS" id="PR00005">
    <property type="entry name" value="APPLEDOMAIN"/>
</dbReference>
<evidence type="ECO:0000256" key="4">
    <source>
        <dbReference type="ARBA" id="ARBA00022617"/>
    </source>
</evidence>
<feature type="region of interest" description="Disordered" evidence="21">
    <location>
        <begin position="453"/>
        <end position="493"/>
    </location>
</feature>
<dbReference type="PROSITE" id="PS00495">
    <property type="entry name" value="APPLE"/>
    <property type="match status" value="1"/>
</dbReference>
<keyword evidence="6" id="KW-0356">Hemostasis</keyword>
<dbReference type="GO" id="GO:0005615">
    <property type="term" value="C:extracellular space"/>
    <property type="evidence" value="ECO:0007669"/>
    <property type="project" value="UniProtKB-ARBA"/>
</dbReference>
<keyword evidence="11 20" id="KW-0720">Serine protease</keyword>
<keyword evidence="17" id="KW-0325">Glycoprotein</keyword>
<keyword evidence="15" id="KW-0865">Zymogen</keyword>
<dbReference type="CDD" id="cd01100">
    <property type="entry name" value="APPLE_Factor_XI_like"/>
    <property type="match status" value="4"/>
</dbReference>
<keyword evidence="8" id="KW-0732">Signal</keyword>
<dbReference type="Gene3D" id="2.40.10.10">
    <property type="entry name" value="Trypsin-like serine proteases"/>
    <property type="match status" value="1"/>
</dbReference>
<dbReference type="PANTHER" id="PTHR24291">
    <property type="entry name" value="CYTOCHROME P450 FAMILY 4"/>
    <property type="match status" value="1"/>
</dbReference>
<evidence type="ECO:0000256" key="7">
    <source>
        <dbReference type="ARBA" id="ARBA00022723"/>
    </source>
</evidence>
<dbReference type="CDD" id="cd00190">
    <property type="entry name" value="Tryp_SPc"/>
    <property type="match status" value="1"/>
</dbReference>
<comment type="similarity">
    <text evidence="2">Belongs to the cytochrome P450 family.</text>
</comment>
<proteinExistence type="inferred from homology"/>
<evidence type="ECO:0000256" key="8">
    <source>
        <dbReference type="ARBA" id="ARBA00022729"/>
    </source>
</evidence>
<dbReference type="FunFam" id="2.40.10.10:FF:000002">
    <property type="entry name" value="Transmembrane protease serine"/>
    <property type="match status" value="1"/>
</dbReference>
<keyword evidence="4 19" id="KW-0349">Heme</keyword>
<dbReference type="Pfam" id="PF00089">
    <property type="entry name" value="Trypsin"/>
    <property type="match status" value="1"/>
</dbReference>
<dbReference type="SUPFAM" id="SSF48264">
    <property type="entry name" value="Cytochrome P450"/>
    <property type="match status" value="1"/>
</dbReference>
<dbReference type="InterPro" id="IPR001128">
    <property type="entry name" value="Cyt_P450"/>
</dbReference>
<dbReference type="GO" id="GO:0016705">
    <property type="term" value="F:oxidoreductase activity, acting on paired donors, with incorporation or reduction of molecular oxygen"/>
    <property type="evidence" value="ECO:0007669"/>
    <property type="project" value="InterPro"/>
</dbReference>
<evidence type="ECO:0000256" key="9">
    <source>
        <dbReference type="ARBA" id="ARBA00022737"/>
    </source>
</evidence>
<evidence type="ECO:0000256" key="11">
    <source>
        <dbReference type="ARBA" id="ARBA00022825"/>
    </source>
</evidence>
<keyword evidence="9" id="KW-0677">Repeat</keyword>
<feature type="domain" description="Peptidase S1" evidence="22">
    <location>
        <begin position="877"/>
        <end position="1112"/>
    </location>
</feature>
<dbReference type="PANTHER" id="PTHR24291:SF193">
    <property type="entry name" value="CYTOCHROME P450 4V2"/>
    <property type="match status" value="1"/>
</dbReference>
<organism evidence="24 25">
    <name type="scientific">Microtus ochrogaster</name>
    <name type="common">Prairie vole</name>
    <dbReference type="NCBI Taxonomy" id="79684"/>
    <lineage>
        <taxon>Eukaryota</taxon>
        <taxon>Metazoa</taxon>
        <taxon>Chordata</taxon>
        <taxon>Craniata</taxon>
        <taxon>Vertebrata</taxon>
        <taxon>Euteleostomi</taxon>
        <taxon>Mammalia</taxon>
        <taxon>Eutheria</taxon>
        <taxon>Euarchontoglires</taxon>
        <taxon>Glires</taxon>
        <taxon>Rodentia</taxon>
        <taxon>Myomorpha</taxon>
        <taxon>Muroidea</taxon>
        <taxon>Cricetidae</taxon>
        <taxon>Arvicolinae</taxon>
        <taxon>Microtus</taxon>
    </lineage>
</organism>